<feature type="domain" description="HTH cro/C1-type" evidence="1">
    <location>
        <begin position="19"/>
        <end position="73"/>
    </location>
</feature>
<dbReference type="RefSeq" id="WP_094855959.1">
    <property type="nucleotide sequence ID" value="NZ_NEVM01000005.1"/>
</dbReference>
<evidence type="ECO:0000313" key="3">
    <source>
        <dbReference type="Proteomes" id="UP000216020"/>
    </source>
</evidence>
<evidence type="ECO:0000313" key="2">
    <source>
        <dbReference type="EMBL" id="OZI31551.1"/>
    </source>
</evidence>
<dbReference type="CDD" id="cd00093">
    <property type="entry name" value="HTH_XRE"/>
    <property type="match status" value="1"/>
</dbReference>
<sequence>MKKYYFNAMKTHAEIAEALREAIKQRGLTQAQLRKEAGLSQRTLTKVLSGKEDFKLSTLFALADRLGLTLLLAPRQVAPAVAAGPVTEPAVQSRVSRALQRVDARKQGANT</sequence>
<proteinExistence type="predicted"/>
<name>A0A261S323_9BORD</name>
<dbReference type="Gene3D" id="1.10.260.40">
    <property type="entry name" value="lambda repressor-like DNA-binding domains"/>
    <property type="match status" value="1"/>
</dbReference>
<reference evidence="3" key="1">
    <citation type="submission" date="2017-05" db="EMBL/GenBank/DDBJ databases">
        <title>Complete and WGS of Bordetella genogroups.</title>
        <authorList>
            <person name="Spilker T."/>
            <person name="Lipuma J."/>
        </authorList>
    </citation>
    <scope>NUCLEOTIDE SEQUENCE [LARGE SCALE GENOMIC DNA]</scope>
    <source>
        <strain evidence="3">AU16122</strain>
    </source>
</reference>
<dbReference type="Proteomes" id="UP000216020">
    <property type="component" value="Unassembled WGS sequence"/>
</dbReference>
<dbReference type="Pfam" id="PF01381">
    <property type="entry name" value="HTH_3"/>
    <property type="match status" value="1"/>
</dbReference>
<dbReference type="InterPro" id="IPR010982">
    <property type="entry name" value="Lambda_DNA-bd_dom_sf"/>
</dbReference>
<dbReference type="SMART" id="SM00530">
    <property type="entry name" value="HTH_XRE"/>
    <property type="match status" value="1"/>
</dbReference>
<protein>
    <recommendedName>
        <fullName evidence="1">HTH cro/C1-type domain-containing protein</fullName>
    </recommendedName>
</protein>
<dbReference type="AlphaFoldDB" id="A0A261S323"/>
<organism evidence="2 3">
    <name type="scientific">Bordetella genomosp. 10</name>
    <dbReference type="NCBI Taxonomy" id="1416804"/>
    <lineage>
        <taxon>Bacteria</taxon>
        <taxon>Pseudomonadati</taxon>
        <taxon>Pseudomonadota</taxon>
        <taxon>Betaproteobacteria</taxon>
        <taxon>Burkholderiales</taxon>
        <taxon>Alcaligenaceae</taxon>
        <taxon>Bordetella</taxon>
    </lineage>
</organism>
<dbReference type="InterPro" id="IPR001387">
    <property type="entry name" value="Cro/C1-type_HTH"/>
</dbReference>
<accession>A0A261S323</accession>
<dbReference type="EMBL" id="NEVM01000005">
    <property type="protein sequence ID" value="OZI31551.1"/>
    <property type="molecule type" value="Genomic_DNA"/>
</dbReference>
<keyword evidence="3" id="KW-1185">Reference proteome</keyword>
<evidence type="ECO:0000259" key="1">
    <source>
        <dbReference type="PROSITE" id="PS50943"/>
    </source>
</evidence>
<comment type="caution">
    <text evidence="2">The sequence shown here is derived from an EMBL/GenBank/DDBJ whole genome shotgun (WGS) entry which is preliminary data.</text>
</comment>
<dbReference type="GO" id="GO:0003677">
    <property type="term" value="F:DNA binding"/>
    <property type="evidence" value="ECO:0007669"/>
    <property type="project" value="InterPro"/>
</dbReference>
<gene>
    <name evidence="2" type="ORF">CAL29_27050</name>
</gene>
<dbReference type="SUPFAM" id="SSF47413">
    <property type="entry name" value="lambda repressor-like DNA-binding domains"/>
    <property type="match status" value="1"/>
</dbReference>
<dbReference type="OrthoDB" id="8817527at2"/>
<dbReference type="PROSITE" id="PS50943">
    <property type="entry name" value="HTH_CROC1"/>
    <property type="match status" value="1"/>
</dbReference>